<dbReference type="PROSITE" id="PS51285">
    <property type="entry name" value="AGC_KINASE_CTER"/>
    <property type="match status" value="1"/>
</dbReference>
<reference evidence="16" key="1">
    <citation type="journal article" date="2013" name="Genetics">
        <title>The draft genome and transcriptome of Panagrellus redivivus are shaped by the harsh demands of a free-living lifestyle.</title>
        <authorList>
            <person name="Srinivasan J."/>
            <person name="Dillman A.R."/>
            <person name="Macchietto M.G."/>
            <person name="Heikkinen L."/>
            <person name="Lakso M."/>
            <person name="Fracchia K.M."/>
            <person name="Antoshechkin I."/>
            <person name="Mortazavi A."/>
            <person name="Wong G."/>
            <person name="Sternberg P.W."/>
        </authorList>
    </citation>
    <scope>NUCLEOTIDE SEQUENCE [LARGE SCALE GENOMIC DNA]</scope>
    <source>
        <strain evidence="16">MT8872</strain>
    </source>
</reference>
<dbReference type="EC" id="2.7.11.11" evidence="1"/>
<comment type="subunit">
    <text evidence="10">Heterotetramer composed of two regulatory subunits and two catalytic subunits.</text>
</comment>
<dbReference type="Gene3D" id="3.30.200.20">
    <property type="entry name" value="Phosphorylase Kinase, domain 1"/>
    <property type="match status" value="1"/>
</dbReference>
<dbReference type="InterPro" id="IPR044109">
    <property type="entry name" value="STKc_PKA"/>
</dbReference>
<keyword evidence="7" id="KW-0114">cAMP</keyword>
<dbReference type="WBParaSite" id="Pan_g21560.t1">
    <property type="protein sequence ID" value="Pan_g21560.t1"/>
    <property type="gene ID" value="Pan_g21560"/>
</dbReference>
<dbReference type="InterPro" id="IPR017441">
    <property type="entry name" value="Protein_kinase_ATP_BS"/>
</dbReference>
<dbReference type="Proteomes" id="UP000492821">
    <property type="component" value="Unassembled WGS sequence"/>
</dbReference>
<evidence type="ECO:0000256" key="2">
    <source>
        <dbReference type="ARBA" id="ARBA00022527"/>
    </source>
</evidence>
<evidence type="ECO:0000256" key="11">
    <source>
        <dbReference type="ARBA" id="ARBA00074803"/>
    </source>
</evidence>
<evidence type="ECO:0000256" key="7">
    <source>
        <dbReference type="ARBA" id="ARBA00023149"/>
    </source>
</evidence>
<dbReference type="PANTHER" id="PTHR24353">
    <property type="entry name" value="CYCLIC NUCLEOTIDE-DEPENDENT PROTEIN KINASE"/>
    <property type="match status" value="1"/>
</dbReference>
<keyword evidence="3" id="KW-0808">Transferase</keyword>
<name>A0A7E4VJ53_PANRE</name>
<comment type="catalytic activity">
    <reaction evidence="9">
        <text>L-seryl-[protein] + ATP = O-phospho-L-seryl-[protein] + ADP + H(+)</text>
        <dbReference type="Rhea" id="RHEA:17989"/>
        <dbReference type="Rhea" id="RHEA-COMP:9863"/>
        <dbReference type="Rhea" id="RHEA-COMP:11604"/>
        <dbReference type="ChEBI" id="CHEBI:15378"/>
        <dbReference type="ChEBI" id="CHEBI:29999"/>
        <dbReference type="ChEBI" id="CHEBI:30616"/>
        <dbReference type="ChEBI" id="CHEBI:83421"/>
        <dbReference type="ChEBI" id="CHEBI:456216"/>
        <dbReference type="EC" id="2.7.11.11"/>
    </reaction>
</comment>
<proteinExistence type="inferred from homology"/>
<dbReference type="SMART" id="SM00133">
    <property type="entry name" value="S_TK_X"/>
    <property type="match status" value="1"/>
</dbReference>
<evidence type="ECO:0000256" key="5">
    <source>
        <dbReference type="ARBA" id="ARBA00022777"/>
    </source>
</evidence>
<keyword evidence="6 12" id="KW-0067">ATP-binding</keyword>
<dbReference type="AlphaFoldDB" id="A0A7E4VJ53"/>
<feature type="binding site" evidence="12">
    <location>
        <position position="189"/>
    </location>
    <ligand>
        <name>ATP</name>
        <dbReference type="ChEBI" id="CHEBI:30616"/>
    </ligand>
</feature>
<dbReference type="PROSITE" id="PS50011">
    <property type="entry name" value="PROTEIN_KINASE_DOM"/>
    <property type="match status" value="1"/>
</dbReference>
<evidence type="ECO:0000256" key="12">
    <source>
        <dbReference type="PROSITE-ProRule" id="PRU10141"/>
    </source>
</evidence>
<evidence type="ECO:0000256" key="9">
    <source>
        <dbReference type="ARBA" id="ARBA00047454"/>
    </source>
</evidence>
<dbReference type="Gene3D" id="1.10.510.10">
    <property type="entry name" value="Transferase(Phosphotransferase) domain 1"/>
    <property type="match status" value="1"/>
</dbReference>
<evidence type="ECO:0000256" key="1">
    <source>
        <dbReference type="ARBA" id="ARBA00012444"/>
    </source>
</evidence>
<keyword evidence="4 12" id="KW-0547">Nucleotide-binding</keyword>
<dbReference type="InterPro" id="IPR008271">
    <property type="entry name" value="Ser/Thr_kinase_AS"/>
</dbReference>
<keyword evidence="2 13" id="KW-0723">Serine/threonine-protein kinase</keyword>
<dbReference type="GO" id="GO:0005829">
    <property type="term" value="C:cytosol"/>
    <property type="evidence" value="ECO:0007669"/>
    <property type="project" value="TreeGrafter"/>
</dbReference>
<dbReference type="InterPro" id="IPR011009">
    <property type="entry name" value="Kinase-like_dom_sf"/>
</dbReference>
<feature type="domain" description="Protein kinase" evidence="14">
    <location>
        <begin position="160"/>
        <end position="414"/>
    </location>
</feature>
<dbReference type="PROSITE" id="PS00107">
    <property type="entry name" value="PROTEIN_KINASE_ATP"/>
    <property type="match status" value="1"/>
</dbReference>
<reference evidence="17" key="2">
    <citation type="submission" date="2020-10" db="UniProtKB">
        <authorList>
            <consortium name="WormBaseParasite"/>
        </authorList>
    </citation>
    <scope>IDENTIFICATION</scope>
</reference>
<evidence type="ECO:0000256" key="4">
    <source>
        <dbReference type="ARBA" id="ARBA00022741"/>
    </source>
</evidence>
<comment type="catalytic activity">
    <reaction evidence="8">
        <text>L-threonyl-[protein] + ATP = O-phospho-L-threonyl-[protein] + ADP + H(+)</text>
        <dbReference type="Rhea" id="RHEA:46608"/>
        <dbReference type="Rhea" id="RHEA-COMP:11060"/>
        <dbReference type="Rhea" id="RHEA-COMP:11605"/>
        <dbReference type="ChEBI" id="CHEBI:15378"/>
        <dbReference type="ChEBI" id="CHEBI:30013"/>
        <dbReference type="ChEBI" id="CHEBI:30616"/>
        <dbReference type="ChEBI" id="CHEBI:61977"/>
        <dbReference type="ChEBI" id="CHEBI:456216"/>
        <dbReference type="EC" id="2.7.11.11"/>
    </reaction>
</comment>
<organism evidence="16 17">
    <name type="scientific">Panagrellus redivivus</name>
    <name type="common">Microworm</name>
    <dbReference type="NCBI Taxonomy" id="6233"/>
    <lineage>
        <taxon>Eukaryota</taxon>
        <taxon>Metazoa</taxon>
        <taxon>Ecdysozoa</taxon>
        <taxon>Nematoda</taxon>
        <taxon>Chromadorea</taxon>
        <taxon>Rhabditida</taxon>
        <taxon>Tylenchina</taxon>
        <taxon>Panagrolaimomorpha</taxon>
        <taxon>Panagrolaimoidea</taxon>
        <taxon>Panagrolaimidae</taxon>
        <taxon>Panagrellus</taxon>
    </lineage>
</organism>
<evidence type="ECO:0000259" key="15">
    <source>
        <dbReference type="PROSITE" id="PS51285"/>
    </source>
</evidence>
<dbReference type="InterPro" id="IPR000961">
    <property type="entry name" value="AGC-kinase_C"/>
</dbReference>
<evidence type="ECO:0000256" key="10">
    <source>
        <dbReference type="ARBA" id="ARBA00065270"/>
    </source>
</evidence>
<keyword evidence="16" id="KW-1185">Reference proteome</keyword>
<evidence type="ECO:0000256" key="6">
    <source>
        <dbReference type="ARBA" id="ARBA00022840"/>
    </source>
</evidence>
<dbReference type="GO" id="GO:0005634">
    <property type="term" value="C:nucleus"/>
    <property type="evidence" value="ECO:0007669"/>
    <property type="project" value="TreeGrafter"/>
</dbReference>
<dbReference type="GO" id="GO:0004691">
    <property type="term" value="F:cAMP-dependent protein kinase activity"/>
    <property type="evidence" value="ECO:0007669"/>
    <property type="project" value="UniProtKB-EC"/>
</dbReference>
<evidence type="ECO:0000256" key="3">
    <source>
        <dbReference type="ARBA" id="ARBA00022679"/>
    </source>
</evidence>
<accession>A0A7E4VJ53</accession>
<dbReference type="GO" id="GO:0005524">
    <property type="term" value="F:ATP binding"/>
    <property type="evidence" value="ECO:0007669"/>
    <property type="project" value="UniProtKB-UniRule"/>
</dbReference>
<protein>
    <recommendedName>
        <fullName evidence="11">cAMP-dependent protein kinase catalytic subunit</fullName>
        <ecNumber evidence="1">2.7.11.11</ecNumber>
    </recommendedName>
</protein>
<evidence type="ECO:0000313" key="17">
    <source>
        <dbReference type="WBParaSite" id="Pan_g21560.t1"/>
    </source>
</evidence>
<dbReference type="FunFam" id="3.30.200.20:FF:000005">
    <property type="entry name" value="cAMP-dependent protein kinase catalytic subunit"/>
    <property type="match status" value="1"/>
</dbReference>
<sequence length="467" mass="53718">MKHLRSKPCLQRRGAPSSHTCRLLSLLMPWDVSERSIIVVRVHVEGVDGLVVRSVYISIMHDFHGNVTRLATRVLGREGVACRRLVASWPPRSHNHHVHHPSILRRYSCHSDTAIMASSSASSNKKLQTKFFKEFLEKARDDFKQKWDNPASNTAVLDDFDRLKTLGTGSFGRVMLVKHKSSGSYYAMKILDKQKVVKLKQVEHTLNEKRILQALDFPFLVSMQYSFKDNSNLYMVLEFISGGEMFSHLRRIGRFSEPHSRFYAAQIVLAFEYLHSLDLIYRDLKPENLLIDNNGYLKITDFGFAKRVKGRTWTLCGTPEYLAPEIILSKGYNRAVDWWALGVLIYEMAAGYPPFFADQPIQIYEKIVSGKVKYPSHFSNELKDLLKNLLQVDLTKRFGNLRNGVADIKGHKWFATTDWIAVYQRKIDAPFLPKCRGPGDSSNFDDYEEEPLRISGTERCAREFAEF</sequence>
<feature type="domain" description="AGC-kinase C-terminal" evidence="15">
    <location>
        <begin position="415"/>
        <end position="467"/>
    </location>
</feature>
<dbReference type="GO" id="GO:0005952">
    <property type="term" value="C:cAMP-dependent protein kinase complex"/>
    <property type="evidence" value="ECO:0007669"/>
    <property type="project" value="TreeGrafter"/>
</dbReference>
<evidence type="ECO:0000313" key="16">
    <source>
        <dbReference type="Proteomes" id="UP000492821"/>
    </source>
</evidence>
<evidence type="ECO:0000256" key="13">
    <source>
        <dbReference type="RuleBase" id="RU000304"/>
    </source>
</evidence>
<evidence type="ECO:0000259" key="14">
    <source>
        <dbReference type="PROSITE" id="PS50011"/>
    </source>
</evidence>
<evidence type="ECO:0000256" key="8">
    <source>
        <dbReference type="ARBA" id="ARBA00047292"/>
    </source>
</evidence>
<dbReference type="InterPro" id="IPR000719">
    <property type="entry name" value="Prot_kinase_dom"/>
</dbReference>
<comment type="similarity">
    <text evidence="13">Belongs to the protein kinase superfamily.</text>
</comment>
<keyword evidence="5" id="KW-0418">Kinase</keyword>
<dbReference type="SMART" id="SM00220">
    <property type="entry name" value="S_TKc"/>
    <property type="match status" value="1"/>
</dbReference>
<dbReference type="PROSITE" id="PS00108">
    <property type="entry name" value="PROTEIN_KINASE_ST"/>
    <property type="match status" value="1"/>
</dbReference>
<dbReference type="CDD" id="cd14209">
    <property type="entry name" value="STKc_PKA"/>
    <property type="match status" value="1"/>
</dbReference>
<dbReference type="FunFam" id="1.10.510.10:FF:000005">
    <property type="entry name" value="cAMP-dependent protein kinase catalytic subunit alpha"/>
    <property type="match status" value="1"/>
</dbReference>
<dbReference type="PANTHER" id="PTHR24353:SF153">
    <property type="entry name" value="CAMP-DEPENDENT PROTEIN KINASE CATALYTIC SUBUNIT 1"/>
    <property type="match status" value="1"/>
</dbReference>
<dbReference type="Pfam" id="PF00069">
    <property type="entry name" value="Pkinase"/>
    <property type="match status" value="1"/>
</dbReference>
<dbReference type="SUPFAM" id="SSF56112">
    <property type="entry name" value="Protein kinase-like (PK-like)"/>
    <property type="match status" value="1"/>
</dbReference>